<dbReference type="InterPro" id="IPR007197">
    <property type="entry name" value="rSAM"/>
</dbReference>
<name>A0ABM8EMB3_9BACT</name>
<evidence type="ECO:0000256" key="6">
    <source>
        <dbReference type="ARBA" id="ARBA00023004"/>
    </source>
</evidence>
<dbReference type="SUPFAM" id="SSF51556">
    <property type="entry name" value="Metallo-dependent hydrolases"/>
    <property type="match status" value="1"/>
</dbReference>
<protein>
    <submittedName>
        <fullName evidence="9">Radical SAM protein</fullName>
    </submittedName>
</protein>
<organism evidence="9 10">
    <name type="scientific">Geotalea uraniireducens</name>
    <dbReference type="NCBI Taxonomy" id="351604"/>
    <lineage>
        <taxon>Bacteria</taxon>
        <taxon>Pseudomonadati</taxon>
        <taxon>Thermodesulfobacteriota</taxon>
        <taxon>Desulfuromonadia</taxon>
        <taxon>Geobacterales</taxon>
        <taxon>Geobacteraceae</taxon>
        <taxon>Geotalea</taxon>
    </lineage>
</organism>
<dbReference type="PANTHER" id="PTHR46124:SF2">
    <property type="entry name" value="D-AMINOACYL-TRNA DEACYLASE"/>
    <property type="match status" value="1"/>
</dbReference>
<feature type="domain" description="Radical SAM core" evidence="8">
    <location>
        <begin position="271"/>
        <end position="462"/>
    </location>
</feature>
<dbReference type="PROSITE" id="PS51918">
    <property type="entry name" value="RADICAL_SAM"/>
    <property type="match status" value="1"/>
</dbReference>
<proteinExistence type="inferred from homology"/>
<dbReference type="SFLD" id="SFLDG01111">
    <property type="entry name" value="Uncharacterised_Radical_SAM_Su"/>
    <property type="match status" value="1"/>
</dbReference>
<dbReference type="PROSITE" id="PS01137">
    <property type="entry name" value="TATD_1"/>
    <property type="match status" value="1"/>
</dbReference>
<dbReference type="Gene3D" id="3.20.20.70">
    <property type="entry name" value="Aldolase class I"/>
    <property type="match status" value="1"/>
</dbReference>
<dbReference type="Pfam" id="PF04055">
    <property type="entry name" value="Radical_SAM"/>
    <property type="match status" value="1"/>
</dbReference>
<comment type="cofactor">
    <cofactor evidence="1">
        <name>[4Fe-4S] cluster</name>
        <dbReference type="ChEBI" id="CHEBI:49883"/>
    </cofactor>
</comment>
<evidence type="ECO:0000256" key="2">
    <source>
        <dbReference type="ARBA" id="ARBA00009275"/>
    </source>
</evidence>
<accession>A0ABM8EMB3</accession>
<dbReference type="InterPro" id="IPR032466">
    <property type="entry name" value="Metal_Hydrolase"/>
</dbReference>
<keyword evidence="6" id="KW-0408">Iron</keyword>
<dbReference type="RefSeq" id="WP_281999697.1">
    <property type="nucleotide sequence ID" value="NZ_AP027151.1"/>
</dbReference>
<dbReference type="NCBIfam" id="TIGR00010">
    <property type="entry name" value="YchF/TatD family DNA exonuclease"/>
    <property type="match status" value="1"/>
</dbReference>
<keyword evidence="10" id="KW-1185">Reference proteome</keyword>
<dbReference type="CDD" id="cd01310">
    <property type="entry name" value="TatD_DNAse"/>
    <property type="match status" value="1"/>
</dbReference>
<evidence type="ECO:0000256" key="1">
    <source>
        <dbReference type="ARBA" id="ARBA00001966"/>
    </source>
</evidence>
<dbReference type="PANTHER" id="PTHR46124">
    <property type="entry name" value="D-AMINOACYL-TRNA DEACYLASE"/>
    <property type="match status" value="1"/>
</dbReference>
<dbReference type="EMBL" id="AP027151">
    <property type="protein sequence ID" value="BDV43569.1"/>
    <property type="molecule type" value="Genomic_DNA"/>
</dbReference>
<dbReference type="SUPFAM" id="SSF102114">
    <property type="entry name" value="Radical SAM enzymes"/>
    <property type="match status" value="1"/>
</dbReference>
<dbReference type="Pfam" id="PF01026">
    <property type="entry name" value="TatD_DNase"/>
    <property type="match status" value="1"/>
</dbReference>
<dbReference type="InterPro" id="IPR013785">
    <property type="entry name" value="Aldolase_TIM"/>
</dbReference>
<evidence type="ECO:0000256" key="7">
    <source>
        <dbReference type="ARBA" id="ARBA00023014"/>
    </source>
</evidence>
<dbReference type="CDD" id="cd01335">
    <property type="entry name" value="Radical_SAM"/>
    <property type="match status" value="1"/>
</dbReference>
<gene>
    <name evidence="9" type="ORF">GURASL_24920</name>
</gene>
<sequence>MTSHGFLIDTHAHIDGLEFAADFDQMLARAAAAGLSQIVTVGADLESSRAAVELAGRHEHIYAAVGIHPHDAARVTDRCYDVIRELATVNPKVVAIGEIGLDFYRDRAPRDLQEEVFRRFIRLAREVALPIIVHDRDAHERVMTILREEGAAEVGGVLHCFSGDLAMARECVELGFYLSVPGTVTYPSNEQLREVVRGIRTEHLLVETDCPYLSPVPHRGKRNEPAYVRLTAAKVAELKGLSVEDVGRITSLNARRLFGIDTGGEATRIAYRIRNSLYLNITNRCSNRCSFCAKFSDFTVKGHNLRLEHEPSAAEVLAAIGDPGPIDEVVFCGYGEPMLRLDLIKEVAGVLKQRGYRIRINTDGQANLVYDRNVLPELTGLIDCISVSLNTPNAASYAELCHTPFGIAGFAGVCNFLTEAKKCIPQVIATAVTVPGIDIAAVRRVAESLGVEFREREYAEVG</sequence>
<evidence type="ECO:0000256" key="5">
    <source>
        <dbReference type="ARBA" id="ARBA00022801"/>
    </source>
</evidence>
<dbReference type="InterPro" id="IPR015991">
    <property type="entry name" value="TatD/YcfH-like"/>
</dbReference>
<keyword evidence="5" id="KW-0378">Hydrolase</keyword>
<comment type="similarity">
    <text evidence="2">Belongs to the metallo-dependent hydrolases superfamily. TatD-type hydrolase family.</text>
</comment>
<dbReference type="Gene3D" id="3.20.20.140">
    <property type="entry name" value="Metal-dependent hydrolases"/>
    <property type="match status" value="1"/>
</dbReference>
<reference evidence="9 10" key="1">
    <citation type="submission" date="2022-12" db="EMBL/GenBank/DDBJ databases">
        <title>Polyphasic characterization of Geotalea uranireducens NIT-SL11 newly isolated from a complex of sewage sludge and microbially reduced graphene oxide.</title>
        <authorList>
            <person name="Xie L."/>
            <person name="Yoshida N."/>
            <person name="Meng L."/>
        </authorList>
    </citation>
    <scope>NUCLEOTIDE SEQUENCE [LARGE SCALE GENOMIC DNA]</scope>
    <source>
        <strain evidence="9 10">NIT-SL11</strain>
    </source>
</reference>
<dbReference type="Proteomes" id="UP001317705">
    <property type="component" value="Chromosome"/>
</dbReference>
<keyword evidence="7" id="KW-0411">Iron-sulfur</keyword>
<evidence type="ECO:0000259" key="8">
    <source>
        <dbReference type="PROSITE" id="PS51918"/>
    </source>
</evidence>
<dbReference type="InterPro" id="IPR018228">
    <property type="entry name" value="DNase_TatD-rel_CS"/>
</dbReference>
<evidence type="ECO:0000256" key="4">
    <source>
        <dbReference type="ARBA" id="ARBA00022723"/>
    </source>
</evidence>
<evidence type="ECO:0000313" key="10">
    <source>
        <dbReference type="Proteomes" id="UP001317705"/>
    </source>
</evidence>
<dbReference type="NCBIfam" id="TIGR04038">
    <property type="entry name" value="tatD_link_rSAM"/>
    <property type="match status" value="1"/>
</dbReference>
<dbReference type="InterPro" id="IPR001130">
    <property type="entry name" value="TatD-like"/>
</dbReference>
<evidence type="ECO:0000256" key="3">
    <source>
        <dbReference type="ARBA" id="ARBA00022691"/>
    </source>
</evidence>
<keyword evidence="3" id="KW-0949">S-adenosyl-L-methionine</keyword>
<dbReference type="InterPro" id="IPR023821">
    <property type="entry name" value="rSAM_TatD-assoc"/>
</dbReference>
<dbReference type="SFLD" id="SFLDS00029">
    <property type="entry name" value="Radical_SAM"/>
    <property type="match status" value="1"/>
</dbReference>
<keyword evidence="4" id="KW-0479">Metal-binding</keyword>
<evidence type="ECO:0000313" key="9">
    <source>
        <dbReference type="EMBL" id="BDV43569.1"/>
    </source>
</evidence>
<dbReference type="InterPro" id="IPR058240">
    <property type="entry name" value="rSAM_sf"/>
</dbReference>
<dbReference type="PROSITE" id="PS01090">
    <property type="entry name" value="TATD_2"/>
    <property type="match status" value="1"/>
</dbReference>